<keyword evidence="3" id="KW-0812">Transmembrane</keyword>
<feature type="region of interest" description="Disordered" evidence="2">
    <location>
        <begin position="98"/>
        <end position="140"/>
    </location>
</feature>
<reference evidence="5 6" key="1">
    <citation type="journal article" date="2016" name="Mol. Biol. Evol.">
        <title>Comparative Genomics of Early-Diverging Mushroom-Forming Fungi Provides Insights into the Origins of Lignocellulose Decay Capabilities.</title>
        <authorList>
            <person name="Nagy L.G."/>
            <person name="Riley R."/>
            <person name="Tritt A."/>
            <person name="Adam C."/>
            <person name="Daum C."/>
            <person name="Floudas D."/>
            <person name="Sun H."/>
            <person name="Yadav J.S."/>
            <person name="Pangilinan J."/>
            <person name="Larsson K.H."/>
            <person name="Matsuura K."/>
            <person name="Barry K."/>
            <person name="Labutti K."/>
            <person name="Kuo R."/>
            <person name="Ohm R.A."/>
            <person name="Bhattacharya S.S."/>
            <person name="Shirouzu T."/>
            <person name="Yoshinaga Y."/>
            <person name="Martin F.M."/>
            <person name="Grigoriev I.V."/>
            <person name="Hibbett D.S."/>
        </authorList>
    </citation>
    <scope>NUCLEOTIDE SEQUENCE [LARGE SCALE GENOMIC DNA]</scope>
    <source>
        <strain evidence="5 6">TUFC12733</strain>
    </source>
</reference>
<dbReference type="InterPro" id="IPR022408">
    <property type="entry name" value="Acyl-CoA-binding_prot_CS"/>
</dbReference>
<protein>
    <submittedName>
        <fullName evidence="5">ACBP-domain-containing protein</fullName>
    </submittedName>
</protein>
<accession>A0A167KR75</accession>
<dbReference type="Gene3D" id="1.20.80.10">
    <property type="match status" value="1"/>
</dbReference>
<dbReference type="EMBL" id="KV417292">
    <property type="protein sequence ID" value="KZO94914.1"/>
    <property type="molecule type" value="Genomic_DNA"/>
</dbReference>
<sequence>MMNSQFDRAVEIVQGLSKTGPIQTGYEEKLAMYSLYKQATVGNVPSTRPGIWDVLGRAKWDAWAKHRKRQYVDTLLRVLRKYSGRTVARDLARELDSYRPETSVEDEDYEARSSSSASPSIMSPPPPPPEQFYDPADPNSELLQSASTEQWGQVSRTAITQAMEEDAFNATSDVTSQGARPMSSVSRYRTPMTQSIQLPMSERTTSPPPPLPLVQQFSAPVLPSSQPIPRHATPSAYAVATSGSSQPVSSRTSVGYGPSATAPVPVPAGYPPYPHPYGHIRAPQLYPDTSSASGIPFPAAPGPPSVGRPPRPPLERALESMQASLAALHERLESIESAAIGEQEGSPILSGARGRQNSGVGGRPRRPQWAEGWGMWGIVLSPFTYLISVVQRSIGFILSNEAFRRSPVLAIVRRLFLDLSFLLTFAALARYGWRRSGLKKRDVKRLVLHAWATATNRHRHPRALAHAGVQV</sequence>
<keyword evidence="1" id="KW-0446">Lipid-binding</keyword>
<dbReference type="InterPro" id="IPR035984">
    <property type="entry name" value="Acyl-CoA-binding_sf"/>
</dbReference>
<feature type="domain" description="ACB" evidence="4">
    <location>
        <begin position="2"/>
        <end position="84"/>
    </location>
</feature>
<dbReference type="PROSITE" id="PS51228">
    <property type="entry name" value="ACB_2"/>
    <property type="match status" value="1"/>
</dbReference>
<dbReference type="Proteomes" id="UP000076738">
    <property type="component" value="Unassembled WGS sequence"/>
</dbReference>
<keyword evidence="6" id="KW-1185">Reference proteome</keyword>
<feature type="compositionally biased region" description="Polar residues" evidence="2">
    <location>
        <begin position="241"/>
        <end position="253"/>
    </location>
</feature>
<dbReference type="PROSITE" id="PS00880">
    <property type="entry name" value="ACB_1"/>
    <property type="match status" value="1"/>
</dbReference>
<dbReference type="SUPFAM" id="SSF47027">
    <property type="entry name" value="Acyl-CoA binding protein"/>
    <property type="match status" value="1"/>
</dbReference>
<evidence type="ECO:0000256" key="2">
    <source>
        <dbReference type="SAM" id="MobiDB-lite"/>
    </source>
</evidence>
<keyword evidence="3" id="KW-1133">Transmembrane helix</keyword>
<feature type="compositionally biased region" description="Pro residues" evidence="2">
    <location>
        <begin position="298"/>
        <end position="312"/>
    </location>
</feature>
<dbReference type="PANTHER" id="PTHR23310:SF133">
    <property type="entry name" value="COA BINDING PROTEIN, PUTATIVE (AFU_ORTHOLOGUE AFUA_1G12300)-RELATED"/>
    <property type="match status" value="1"/>
</dbReference>
<dbReference type="STRING" id="1330018.A0A167KR75"/>
<evidence type="ECO:0000259" key="4">
    <source>
        <dbReference type="PROSITE" id="PS51228"/>
    </source>
</evidence>
<dbReference type="InterPro" id="IPR000582">
    <property type="entry name" value="Acyl-CoA-binding_protein"/>
</dbReference>
<dbReference type="InterPro" id="IPR014352">
    <property type="entry name" value="FERM/acyl-CoA-bd_prot_sf"/>
</dbReference>
<feature type="region of interest" description="Disordered" evidence="2">
    <location>
        <begin position="169"/>
        <end position="189"/>
    </location>
</feature>
<dbReference type="AlphaFoldDB" id="A0A167KR75"/>
<feature type="region of interest" description="Disordered" evidence="2">
    <location>
        <begin position="346"/>
        <end position="366"/>
    </location>
</feature>
<evidence type="ECO:0000313" key="6">
    <source>
        <dbReference type="Proteomes" id="UP000076738"/>
    </source>
</evidence>
<evidence type="ECO:0000313" key="5">
    <source>
        <dbReference type="EMBL" id="KZO94914.1"/>
    </source>
</evidence>
<proteinExistence type="predicted"/>
<evidence type="ECO:0000256" key="3">
    <source>
        <dbReference type="SAM" id="Phobius"/>
    </source>
</evidence>
<dbReference type="PRINTS" id="PR00689">
    <property type="entry name" value="ACOABINDINGP"/>
</dbReference>
<feature type="transmembrane region" description="Helical" evidence="3">
    <location>
        <begin position="373"/>
        <end position="391"/>
    </location>
</feature>
<feature type="transmembrane region" description="Helical" evidence="3">
    <location>
        <begin position="411"/>
        <end position="431"/>
    </location>
</feature>
<evidence type="ECO:0000256" key="1">
    <source>
        <dbReference type="ARBA" id="ARBA00023121"/>
    </source>
</evidence>
<keyword evidence="3" id="KW-0472">Membrane</keyword>
<dbReference type="PANTHER" id="PTHR23310">
    <property type="entry name" value="ACYL-COA-BINDING PROTEIN, ACBP"/>
    <property type="match status" value="1"/>
</dbReference>
<feature type="region of interest" description="Disordered" evidence="2">
    <location>
        <begin position="288"/>
        <end position="312"/>
    </location>
</feature>
<dbReference type="Pfam" id="PF00887">
    <property type="entry name" value="ACBP"/>
    <property type="match status" value="1"/>
</dbReference>
<gene>
    <name evidence="5" type="ORF">CALVIDRAFT_550296</name>
</gene>
<feature type="region of interest" description="Disordered" evidence="2">
    <location>
        <begin position="233"/>
        <end position="257"/>
    </location>
</feature>
<organism evidence="5 6">
    <name type="scientific">Calocera viscosa (strain TUFC12733)</name>
    <dbReference type="NCBI Taxonomy" id="1330018"/>
    <lineage>
        <taxon>Eukaryota</taxon>
        <taxon>Fungi</taxon>
        <taxon>Dikarya</taxon>
        <taxon>Basidiomycota</taxon>
        <taxon>Agaricomycotina</taxon>
        <taxon>Dacrymycetes</taxon>
        <taxon>Dacrymycetales</taxon>
        <taxon>Dacrymycetaceae</taxon>
        <taxon>Calocera</taxon>
    </lineage>
</organism>
<dbReference type="GO" id="GO:0006631">
    <property type="term" value="P:fatty acid metabolic process"/>
    <property type="evidence" value="ECO:0007669"/>
    <property type="project" value="TreeGrafter"/>
</dbReference>
<name>A0A167KR75_CALVF</name>
<dbReference type="GO" id="GO:0000062">
    <property type="term" value="F:fatty-acyl-CoA binding"/>
    <property type="evidence" value="ECO:0007669"/>
    <property type="project" value="InterPro"/>
</dbReference>
<dbReference type="OrthoDB" id="346910at2759"/>